<dbReference type="Pfam" id="PF01381">
    <property type="entry name" value="HTH_3"/>
    <property type="match status" value="1"/>
</dbReference>
<dbReference type="Proteomes" id="UP001304300">
    <property type="component" value="Chromosome"/>
</dbReference>
<organism evidence="3 4">
    <name type="scientific">Rubellicoccus peritrichatus</name>
    <dbReference type="NCBI Taxonomy" id="3080537"/>
    <lineage>
        <taxon>Bacteria</taxon>
        <taxon>Pseudomonadati</taxon>
        <taxon>Verrucomicrobiota</taxon>
        <taxon>Opitutia</taxon>
        <taxon>Puniceicoccales</taxon>
        <taxon>Cerasicoccaceae</taxon>
        <taxon>Rubellicoccus</taxon>
    </lineage>
</organism>
<evidence type="ECO:0000256" key="1">
    <source>
        <dbReference type="ARBA" id="ARBA00023125"/>
    </source>
</evidence>
<dbReference type="Gene3D" id="2.60.120.10">
    <property type="entry name" value="Jelly Rolls"/>
    <property type="match status" value="1"/>
</dbReference>
<keyword evidence="1" id="KW-0238">DNA-binding</keyword>
<dbReference type="GO" id="GO:0003700">
    <property type="term" value="F:DNA-binding transcription factor activity"/>
    <property type="evidence" value="ECO:0007669"/>
    <property type="project" value="TreeGrafter"/>
</dbReference>
<keyword evidence="4" id="KW-1185">Reference proteome</keyword>
<sequence>MTPKEQLPPLDFSFIRDLRKRESLTLEDVSNRSGISIGVLSKLERNQNLVELETLYRLGRVFGLSASAVLSLAEECSAHFKTAESYRSGPFDFHKVSYQGVECFHATAKAGESLQRPEAHGDEFEICWVQSGAIKICFTREEHTLRGGESLKFDAALHHTYEILEDADLFIIHLTKSHRF</sequence>
<dbReference type="EMBL" id="CP136920">
    <property type="protein sequence ID" value="WOO39410.1"/>
    <property type="molecule type" value="Genomic_DNA"/>
</dbReference>
<name>A0AAQ3L599_9BACT</name>
<gene>
    <name evidence="3" type="ORF">RZN69_12365</name>
</gene>
<dbReference type="InterPro" id="IPR050807">
    <property type="entry name" value="TransReg_Diox_bact_type"/>
</dbReference>
<dbReference type="SUPFAM" id="SSF47413">
    <property type="entry name" value="lambda repressor-like DNA-binding domains"/>
    <property type="match status" value="1"/>
</dbReference>
<dbReference type="InterPro" id="IPR001387">
    <property type="entry name" value="Cro/C1-type_HTH"/>
</dbReference>
<dbReference type="AlphaFoldDB" id="A0AAQ3L599"/>
<dbReference type="SMART" id="SM00530">
    <property type="entry name" value="HTH_XRE"/>
    <property type="match status" value="1"/>
</dbReference>
<proteinExistence type="predicted"/>
<dbReference type="InterPro" id="IPR011051">
    <property type="entry name" value="RmlC_Cupin_sf"/>
</dbReference>
<accession>A0AAQ3L599</accession>
<dbReference type="GO" id="GO:0003677">
    <property type="term" value="F:DNA binding"/>
    <property type="evidence" value="ECO:0007669"/>
    <property type="project" value="UniProtKB-KW"/>
</dbReference>
<dbReference type="KEGG" id="puo:RZN69_12365"/>
<dbReference type="InterPro" id="IPR010982">
    <property type="entry name" value="Lambda_DNA-bd_dom_sf"/>
</dbReference>
<dbReference type="PANTHER" id="PTHR46797:SF1">
    <property type="entry name" value="METHYLPHOSPHONATE SYNTHASE"/>
    <property type="match status" value="1"/>
</dbReference>
<evidence type="ECO:0000259" key="2">
    <source>
        <dbReference type="PROSITE" id="PS50943"/>
    </source>
</evidence>
<dbReference type="CDD" id="cd02209">
    <property type="entry name" value="cupin_XRE_C"/>
    <property type="match status" value="1"/>
</dbReference>
<dbReference type="InterPro" id="IPR014710">
    <property type="entry name" value="RmlC-like_jellyroll"/>
</dbReference>
<dbReference type="PANTHER" id="PTHR46797">
    <property type="entry name" value="HTH-TYPE TRANSCRIPTIONAL REGULATOR"/>
    <property type="match status" value="1"/>
</dbReference>
<dbReference type="RefSeq" id="WP_317831292.1">
    <property type="nucleotide sequence ID" value="NZ_CP136920.1"/>
</dbReference>
<protein>
    <submittedName>
        <fullName evidence="3">Helix-turn-helix domain-containing protein</fullName>
    </submittedName>
</protein>
<feature type="domain" description="HTH cro/C1-type" evidence="2">
    <location>
        <begin position="15"/>
        <end position="69"/>
    </location>
</feature>
<dbReference type="GO" id="GO:0005829">
    <property type="term" value="C:cytosol"/>
    <property type="evidence" value="ECO:0007669"/>
    <property type="project" value="TreeGrafter"/>
</dbReference>
<dbReference type="PROSITE" id="PS50943">
    <property type="entry name" value="HTH_CROC1"/>
    <property type="match status" value="1"/>
</dbReference>
<evidence type="ECO:0000313" key="3">
    <source>
        <dbReference type="EMBL" id="WOO39410.1"/>
    </source>
</evidence>
<dbReference type="Gene3D" id="1.10.260.40">
    <property type="entry name" value="lambda repressor-like DNA-binding domains"/>
    <property type="match status" value="1"/>
</dbReference>
<evidence type="ECO:0000313" key="4">
    <source>
        <dbReference type="Proteomes" id="UP001304300"/>
    </source>
</evidence>
<dbReference type="SUPFAM" id="SSF51182">
    <property type="entry name" value="RmlC-like cupins"/>
    <property type="match status" value="1"/>
</dbReference>
<reference evidence="3 4" key="1">
    <citation type="submission" date="2023-10" db="EMBL/GenBank/DDBJ databases">
        <title>Rubellicoccus peritrichatus gen. nov., sp. nov., isolated from an algae of coral reef tank.</title>
        <authorList>
            <person name="Luo J."/>
        </authorList>
    </citation>
    <scope>NUCLEOTIDE SEQUENCE [LARGE SCALE GENOMIC DNA]</scope>
    <source>
        <strain evidence="3 4">CR14</strain>
    </source>
</reference>
<dbReference type="CDD" id="cd00093">
    <property type="entry name" value="HTH_XRE"/>
    <property type="match status" value="1"/>
</dbReference>